<dbReference type="PANTHER" id="PTHR33317:SF4">
    <property type="entry name" value="POLYNUCLEOTIDYL TRANSFERASE, RIBONUCLEASE H-LIKE SUPERFAMILY PROTEIN"/>
    <property type="match status" value="1"/>
</dbReference>
<gene>
    <name evidence="7" type="primary">ruvX</name>
    <name evidence="7" type="ORF">BEI_0038</name>
</gene>
<dbReference type="InterPro" id="IPR012337">
    <property type="entry name" value="RNaseH-like_sf"/>
</dbReference>
<dbReference type="InterPro" id="IPR037027">
    <property type="entry name" value="YqgF/RNaseH-like_dom_sf"/>
</dbReference>
<dbReference type="Proteomes" id="UP000219993">
    <property type="component" value="Chromosome"/>
</dbReference>
<dbReference type="GO" id="GO:0016788">
    <property type="term" value="F:hydrolase activity, acting on ester bonds"/>
    <property type="evidence" value="ECO:0007669"/>
    <property type="project" value="UniProtKB-UniRule"/>
</dbReference>
<comment type="function">
    <text evidence="5">Could be a nuclease involved in processing of the 5'-end of pre-16S rRNA.</text>
</comment>
<proteinExistence type="inferred from homology"/>
<dbReference type="HAMAP" id="MF_00651">
    <property type="entry name" value="Nuclease_YqgF"/>
    <property type="match status" value="1"/>
</dbReference>
<dbReference type="AlphaFoldDB" id="A0A291P2B6"/>
<keyword evidence="2 5" id="KW-0690">Ribosome biogenesis</keyword>
<evidence type="ECO:0000256" key="5">
    <source>
        <dbReference type="HAMAP-Rule" id="MF_00651"/>
    </source>
</evidence>
<dbReference type="Gene3D" id="3.30.420.140">
    <property type="entry name" value="YqgF/RNase H-like domain"/>
    <property type="match status" value="1"/>
</dbReference>
<evidence type="ECO:0000256" key="1">
    <source>
        <dbReference type="ARBA" id="ARBA00022490"/>
    </source>
</evidence>
<dbReference type="InterPro" id="IPR005227">
    <property type="entry name" value="YqgF"/>
</dbReference>
<feature type="domain" description="YqgF/RNase H-like" evidence="6">
    <location>
        <begin position="7"/>
        <end position="107"/>
    </location>
</feature>
<dbReference type="PANTHER" id="PTHR33317">
    <property type="entry name" value="POLYNUCLEOTIDYL TRANSFERASE, RIBONUCLEASE H-LIKE SUPERFAMILY PROTEIN"/>
    <property type="match status" value="1"/>
</dbReference>
<keyword evidence="8" id="KW-1185">Reference proteome</keyword>
<protein>
    <recommendedName>
        <fullName evidence="5">Putative pre-16S rRNA nuclease</fullName>
        <ecNumber evidence="5">3.1.-.-</ecNumber>
    </recommendedName>
</protein>
<dbReference type="InterPro" id="IPR006641">
    <property type="entry name" value="YqgF/RNaseH-like_dom"/>
</dbReference>
<dbReference type="SMART" id="SM00732">
    <property type="entry name" value="YqgFc"/>
    <property type="match status" value="1"/>
</dbReference>
<keyword evidence="1 5" id="KW-0963">Cytoplasm</keyword>
<dbReference type="Pfam" id="PF03652">
    <property type="entry name" value="RuvX"/>
    <property type="match status" value="1"/>
</dbReference>
<dbReference type="SUPFAM" id="SSF53098">
    <property type="entry name" value="Ribonuclease H-like"/>
    <property type="match status" value="1"/>
</dbReference>
<evidence type="ECO:0000259" key="6">
    <source>
        <dbReference type="SMART" id="SM00732"/>
    </source>
</evidence>
<reference evidence="7 8" key="1">
    <citation type="journal article" date="2017" name="Sci. Rep.">
        <title>Revealing the Saline Adaptation Strategies of the Halophilic Bacterium Halomonas beimenensis through High-throughput Omics and Transposon Mutagenesis Approaches.</title>
        <authorList>
            <person name="Chen Y.H."/>
            <person name="Lin S.S."/>
            <person name="Shyu Y.T."/>
        </authorList>
    </citation>
    <scope>NUCLEOTIDE SEQUENCE [LARGE SCALE GENOMIC DNA]</scope>
    <source>
        <strain evidence="7 8">NTU-111</strain>
    </source>
</reference>
<evidence type="ECO:0000256" key="2">
    <source>
        <dbReference type="ARBA" id="ARBA00022517"/>
    </source>
</evidence>
<comment type="similarity">
    <text evidence="5">Belongs to the YqgF HJR family.</text>
</comment>
<dbReference type="KEGG" id="hbe:BEI_0038"/>
<evidence type="ECO:0000256" key="4">
    <source>
        <dbReference type="ARBA" id="ARBA00022801"/>
    </source>
</evidence>
<dbReference type="EMBL" id="CP021435">
    <property type="protein sequence ID" value="ATJ81025.1"/>
    <property type="molecule type" value="Genomic_DNA"/>
</dbReference>
<comment type="subcellular location">
    <subcellularLocation>
        <location evidence="5">Cytoplasm</location>
    </subcellularLocation>
</comment>
<sequence>MSHSGQRLILGFDFGTRRIGVAVGNELTASARALEPLPARDGIPDWPRVARLVEEWQPDLFVVGLPLNMDGSESDMSRRARKFGKRLFGRFGIPCEMADERGSTREAKAIAREAGHRGNYRDEGVDGLAAVLILEAWLAEREGLPSRP</sequence>
<dbReference type="NCBIfam" id="TIGR00250">
    <property type="entry name" value="RNAse_H_YqgF"/>
    <property type="match status" value="1"/>
</dbReference>
<name>A0A291P2B6_9GAMM</name>
<evidence type="ECO:0000313" key="7">
    <source>
        <dbReference type="EMBL" id="ATJ81025.1"/>
    </source>
</evidence>
<evidence type="ECO:0000313" key="8">
    <source>
        <dbReference type="Proteomes" id="UP000219993"/>
    </source>
</evidence>
<keyword evidence="4 5" id="KW-0378">Hydrolase</keyword>
<dbReference type="GO" id="GO:0004518">
    <property type="term" value="F:nuclease activity"/>
    <property type="evidence" value="ECO:0007669"/>
    <property type="project" value="UniProtKB-KW"/>
</dbReference>
<keyword evidence="3 5" id="KW-0540">Nuclease</keyword>
<accession>A0A291P2B6</accession>
<evidence type="ECO:0000256" key="3">
    <source>
        <dbReference type="ARBA" id="ARBA00022722"/>
    </source>
</evidence>
<dbReference type="GO" id="GO:0005829">
    <property type="term" value="C:cytosol"/>
    <property type="evidence" value="ECO:0007669"/>
    <property type="project" value="TreeGrafter"/>
</dbReference>
<dbReference type="OrthoDB" id="9796140at2"/>
<organism evidence="7 8">
    <name type="scientific">Halomonas beimenensis</name>
    <dbReference type="NCBI Taxonomy" id="475662"/>
    <lineage>
        <taxon>Bacteria</taxon>
        <taxon>Pseudomonadati</taxon>
        <taxon>Pseudomonadota</taxon>
        <taxon>Gammaproteobacteria</taxon>
        <taxon>Oceanospirillales</taxon>
        <taxon>Halomonadaceae</taxon>
        <taxon>Halomonas</taxon>
    </lineage>
</organism>
<dbReference type="EC" id="3.1.-.-" evidence="5"/>
<dbReference type="CDD" id="cd16964">
    <property type="entry name" value="YqgF"/>
    <property type="match status" value="1"/>
</dbReference>
<dbReference type="GO" id="GO:0000967">
    <property type="term" value="P:rRNA 5'-end processing"/>
    <property type="evidence" value="ECO:0007669"/>
    <property type="project" value="UniProtKB-UniRule"/>
</dbReference>
<dbReference type="RefSeq" id="WP_097787614.1">
    <property type="nucleotide sequence ID" value="NZ_BAAADT010000020.1"/>
</dbReference>